<dbReference type="PANTHER" id="PTHR11504:SF0">
    <property type="entry name" value="CYTOCHROME C OXIDASE SUBUNIT"/>
    <property type="match status" value="1"/>
</dbReference>
<evidence type="ECO:0000256" key="8">
    <source>
        <dbReference type="ARBA" id="ARBA00023002"/>
    </source>
</evidence>
<dbReference type="EMBL" id="VVIM01000009">
    <property type="protein sequence ID" value="KAB0793693.1"/>
    <property type="molecule type" value="Genomic_DNA"/>
</dbReference>
<accession>A0A1Y1ND77</accession>
<dbReference type="PANTHER" id="PTHR11504">
    <property type="entry name" value="CYTOCHROME C OXIDASE POLYPEPTIDE VIA"/>
    <property type="match status" value="1"/>
</dbReference>
<comment type="subcellular location">
    <subcellularLocation>
        <location evidence="1">Mitochondrion inner membrane</location>
        <topology evidence="1">Single-pass membrane protein</topology>
    </subcellularLocation>
</comment>
<keyword evidence="8" id="KW-0560">Oxidoreductase</keyword>
<dbReference type="Gene3D" id="4.10.95.10">
    <property type="entry name" value="Cytochrome c oxidase, subunit VIa"/>
    <property type="match status" value="1"/>
</dbReference>
<dbReference type="InterPro" id="IPR036418">
    <property type="entry name" value="Cyt_c_oxidase_su6a_sf"/>
</dbReference>
<proteinExistence type="inferred from homology"/>
<dbReference type="UniPathway" id="UPA00705"/>
<dbReference type="Proteomes" id="UP000327044">
    <property type="component" value="Unassembled WGS sequence"/>
</dbReference>
<keyword evidence="5 12" id="KW-0999">Mitochondrion inner membrane</keyword>
<evidence type="ECO:0000256" key="1">
    <source>
        <dbReference type="ARBA" id="ARBA00004434"/>
    </source>
</evidence>
<organism evidence="13">
    <name type="scientific">Photinus pyralis</name>
    <name type="common">Common eastern firefly</name>
    <name type="synonym">Lampyris pyralis</name>
    <dbReference type="NCBI Taxonomy" id="7054"/>
    <lineage>
        <taxon>Eukaryota</taxon>
        <taxon>Metazoa</taxon>
        <taxon>Ecdysozoa</taxon>
        <taxon>Arthropoda</taxon>
        <taxon>Hexapoda</taxon>
        <taxon>Insecta</taxon>
        <taxon>Pterygota</taxon>
        <taxon>Neoptera</taxon>
        <taxon>Endopterygota</taxon>
        <taxon>Coleoptera</taxon>
        <taxon>Polyphaga</taxon>
        <taxon>Elateriformia</taxon>
        <taxon>Elateroidea</taxon>
        <taxon>Lampyridae</taxon>
        <taxon>Lampyrinae</taxon>
        <taxon>Photinus</taxon>
    </lineage>
</organism>
<dbReference type="FunFam" id="4.10.95.10:FF:000001">
    <property type="entry name" value="Cytochrome c oxidase subunit 6A, mitochondrial"/>
    <property type="match status" value="1"/>
</dbReference>
<dbReference type="GO" id="GO:0030234">
    <property type="term" value="F:enzyme regulator activity"/>
    <property type="evidence" value="ECO:0007669"/>
    <property type="project" value="TreeGrafter"/>
</dbReference>
<dbReference type="AlphaFoldDB" id="A0A1Y1ND77"/>
<comment type="similarity">
    <text evidence="3 11">Belongs to the cytochrome c oxidase subunit 6A family.</text>
</comment>
<sequence length="124" mass="14283">MSRFPLTRILRTMSTCKPPPTPSKCPPPCPPPAEEIIYGPSSYHPYPEGGHKIYKRIFFLLCVPAVAVTAVCTFCDKEEPERPEFVKYSYLRLRTKRYPWGDGNKTFFHNPRTNALPDGYEDEE</sequence>
<keyword evidence="15" id="KW-1185">Reference proteome</keyword>
<dbReference type="PROSITE" id="PS01329">
    <property type="entry name" value="COX6A"/>
    <property type="match status" value="1"/>
</dbReference>
<evidence type="ECO:0000256" key="12">
    <source>
        <dbReference type="RuleBase" id="RU004397"/>
    </source>
</evidence>
<gene>
    <name evidence="14" type="ORF">PPYR_13313</name>
</gene>
<keyword evidence="9 12" id="KW-0496">Mitochondrion</keyword>
<dbReference type="InterPro" id="IPR018507">
    <property type="entry name" value="Cyt_c_oxidase_su6a_CS"/>
</dbReference>
<evidence type="ECO:0000256" key="3">
    <source>
        <dbReference type="ARBA" id="ARBA00005553"/>
    </source>
</evidence>
<keyword evidence="4" id="KW-0812">Transmembrane</keyword>
<evidence type="ECO:0000256" key="2">
    <source>
        <dbReference type="ARBA" id="ARBA00004673"/>
    </source>
</evidence>
<dbReference type="SUPFAM" id="SSF81411">
    <property type="entry name" value="Mitochondrial cytochrome c oxidase subunit VIa"/>
    <property type="match status" value="1"/>
</dbReference>
<reference evidence="14 15" key="2">
    <citation type="journal article" date="2018" name="Elife">
        <title>Firefly genomes illuminate parallel origins of bioluminescence in beetles.</title>
        <authorList>
            <person name="Fallon T.R."/>
            <person name="Lower S.E."/>
            <person name="Chang C.H."/>
            <person name="Bessho-Uehara M."/>
            <person name="Martin G.J."/>
            <person name="Bewick A.J."/>
            <person name="Behringer M."/>
            <person name="Debat H.J."/>
            <person name="Wong I."/>
            <person name="Day J.C."/>
            <person name="Suvorov A."/>
            <person name="Silva C.J."/>
            <person name="Stanger-Hall K.F."/>
            <person name="Hall D.W."/>
            <person name="Schmitz R.J."/>
            <person name="Nelson D.R."/>
            <person name="Lewis S.M."/>
            <person name="Shigenobu S."/>
            <person name="Bybee S.M."/>
            <person name="Larracuente A.M."/>
            <person name="Oba Y."/>
            <person name="Weng J.K."/>
        </authorList>
    </citation>
    <scope>NUCLEOTIDE SEQUENCE [LARGE SCALE GENOMIC DNA]</scope>
    <source>
        <strain evidence="14">1611_PpyrPB1</strain>
        <tissue evidence="14">Whole body</tissue>
    </source>
</reference>
<evidence type="ECO:0000256" key="9">
    <source>
        <dbReference type="ARBA" id="ARBA00023128"/>
    </source>
</evidence>
<evidence type="ECO:0000256" key="4">
    <source>
        <dbReference type="ARBA" id="ARBA00022692"/>
    </source>
</evidence>
<keyword evidence="7" id="KW-1133">Transmembrane helix</keyword>
<evidence type="ECO:0000313" key="15">
    <source>
        <dbReference type="Proteomes" id="UP000327044"/>
    </source>
</evidence>
<evidence type="ECO:0000256" key="5">
    <source>
        <dbReference type="ARBA" id="ARBA00022792"/>
    </source>
</evidence>
<dbReference type="Pfam" id="PF02046">
    <property type="entry name" value="COX6A"/>
    <property type="match status" value="1"/>
</dbReference>
<dbReference type="OrthoDB" id="5947505at2759"/>
<dbReference type="InterPro" id="IPR001349">
    <property type="entry name" value="Cyt_c_oxidase_su6a"/>
</dbReference>
<reference evidence="13" key="1">
    <citation type="journal article" date="2016" name="Sci. Rep.">
        <title>Molecular characterization of firefly nuptial gifts: a multi-omics approach sheds light on postcopulatory sexual selection.</title>
        <authorList>
            <person name="Al-Wathiqui N."/>
            <person name="Fallon T.R."/>
            <person name="South A."/>
            <person name="Weng J.K."/>
            <person name="Lewis S.M."/>
        </authorList>
    </citation>
    <scope>NUCLEOTIDE SEQUENCE</scope>
</reference>
<comment type="pathway">
    <text evidence="2">Energy metabolism; oxidative phosphorylation.</text>
</comment>
<evidence type="ECO:0000256" key="6">
    <source>
        <dbReference type="ARBA" id="ARBA00022946"/>
    </source>
</evidence>
<name>A0A1Y1ND77_PHOPY</name>
<protein>
    <recommendedName>
        <fullName evidence="12">Cytochrome c oxidase subunit</fullName>
    </recommendedName>
    <alternativeName>
        <fullName evidence="12">Cytochrome c oxidase polypeptide VIa</fullName>
    </alternativeName>
</protein>
<evidence type="ECO:0000313" key="14">
    <source>
        <dbReference type="EMBL" id="KAB0793693.1"/>
    </source>
</evidence>
<dbReference type="EMBL" id="GEZM01006059">
    <property type="protein sequence ID" value="JAV95821.1"/>
    <property type="molecule type" value="Transcribed_RNA"/>
</dbReference>
<dbReference type="GO" id="GO:0016491">
    <property type="term" value="F:oxidoreductase activity"/>
    <property type="evidence" value="ECO:0007669"/>
    <property type="project" value="UniProtKB-KW"/>
</dbReference>
<dbReference type="InParanoid" id="A0A1Y1ND77"/>
<reference evidence="14" key="3">
    <citation type="submission" date="2019-08" db="EMBL/GenBank/DDBJ databases">
        <authorList>
            <consortium name="Photinus pyralis genome working group"/>
            <person name="Fallon T.R."/>
            <person name="Sander Lower S.E."/>
            <person name="Weng J.-K."/>
        </authorList>
    </citation>
    <scope>NUCLEOTIDE SEQUENCE</scope>
    <source>
        <strain evidence="14">1611_PpyrPB1</strain>
        <tissue evidence="14">Whole body</tissue>
    </source>
</reference>
<keyword evidence="6" id="KW-0809">Transit peptide</keyword>
<keyword evidence="10 12" id="KW-0472">Membrane</keyword>
<evidence type="ECO:0000256" key="11">
    <source>
        <dbReference type="RuleBase" id="RU004396"/>
    </source>
</evidence>
<evidence type="ECO:0000256" key="7">
    <source>
        <dbReference type="ARBA" id="ARBA00022989"/>
    </source>
</evidence>
<dbReference type="GO" id="GO:0005743">
    <property type="term" value="C:mitochondrial inner membrane"/>
    <property type="evidence" value="ECO:0007669"/>
    <property type="project" value="UniProtKB-SubCell"/>
</dbReference>
<dbReference type="GO" id="GO:0006123">
    <property type="term" value="P:mitochondrial electron transport, cytochrome c to oxygen"/>
    <property type="evidence" value="ECO:0007669"/>
    <property type="project" value="TreeGrafter"/>
</dbReference>
<evidence type="ECO:0000313" key="13">
    <source>
        <dbReference type="EMBL" id="JAV95821.1"/>
    </source>
</evidence>
<evidence type="ECO:0000256" key="10">
    <source>
        <dbReference type="ARBA" id="ARBA00023136"/>
    </source>
</evidence>